<evidence type="ECO:0000313" key="1">
    <source>
        <dbReference type="EMBL" id="SVD62687.1"/>
    </source>
</evidence>
<sequence>MLHHQTCTNAVRYFLIALIEPKMLKCHQTSVWSGLAFPHLFNARHRTDRISVKHWFDKPYIGH</sequence>
<reference evidence="1" key="1">
    <citation type="submission" date="2018-05" db="EMBL/GenBank/DDBJ databases">
        <authorList>
            <person name="Lanie J.A."/>
            <person name="Ng W.-L."/>
            <person name="Kazmierczak K.M."/>
            <person name="Andrzejewski T.M."/>
            <person name="Davidsen T.M."/>
            <person name="Wayne K.J."/>
            <person name="Tettelin H."/>
            <person name="Glass J.I."/>
            <person name="Rusch D."/>
            <person name="Podicherti R."/>
            <person name="Tsui H.-C.T."/>
            <person name="Winkler M.E."/>
        </authorList>
    </citation>
    <scope>NUCLEOTIDE SEQUENCE</scope>
</reference>
<dbReference type="AlphaFoldDB" id="A0A382WUZ7"/>
<proteinExistence type="predicted"/>
<name>A0A382WUZ7_9ZZZZ</name>
<protein>
    <submittedName>
        <fullName evidence="1">Uncharacterized protein</fullName>
    </submittedName>
</protein>
<accession>A0A382WUZ7</accession>
<gene>
    <name evidence="1" type="ORF">METZ01_LOCUS415541</name>
</gene>
<organism evidence="1">
    <name type="scientific">marine metagenome</name>
    <dbReference type="NCBI Taxonomy" id="408172"/>
    <lineage>
        <taxon>unclassified sequences</taxon>
        <taxon>metagenomes</taxon>
        <taxon>ecological metagenomes</taxon>
    </lineage>
</organism>
<feature type="non-terminal residue" evidence="1">
    <location>
        <position position="63"/>
    </location>
</feature>
<dbReference type="EMBL" id="UINC01162758">
    <property type="protein sequence ID" value="SVD62687.1"/>
    <property type="molecule type" value="Genomic_DNA"/>
</dbReference>